<keyword evidence="2" id="KW-0067">ATP-binding</keyword>
<dbReference type="InterPro" id="IPR036597">
    <property type="entry name" value="Fido-like_dom_sf"/>
</dbReference>
<evidence type="ECO:0000256" key="1">
    <source>
        <dbReference type="PIRSR" id="PIRSR640198-1"/>
    </source>
</evidence>
<reference evidence="4 5" key="1">
    <citation type="submission" date="2020-09" db="EMBL/GenBank/DDBJ databases">
        <title>Complete genomes of bradyrhizobia occurring on native shrubby legumes in Australia.</title>
        <authorList>
            <person name="Lafay B."/>
        </authorList>
    </citation>
    <scope>NUCLEOTIDE SEQUENCE [LARGE SCALE GENOMIC DNA]</scope>
    <source>
        <strain evidence="4 5">BDV5040</strain>
    </source>
</reference>
<dbReference type="PANTHER" id="PTHR13504">
    <property type="entry name" value="FIDO DOMAIN-CONTAINING PROTEIN DDB_G0283145"/>
    <property type="match status" value="1"/>
</dbReference>
<dbReference type="InterPro" id="IPR025230">
    <property type="entry name" value="DUF4172"/>
</dbReference>
<dbReference type="EMBL" id="CP061379">
    <property type="protein sequence ID" value="QPF89201.1"/>
    <property type="molecule type" value="Genomic_DNA"/>
</dbReference>
<dbReference type="Gene3D" id="1.10.10.10">
    <property type="entry name" value="Winged helix-like DNA-binding domain superfamily/Winged helix DNA-binding domain"/>
    <property type="match status" value="1"/>
</dbReference>
<evidence type="ECO:0000256" key="2">
    <source>
        <dbReference type="PIRSR" id="PIRSR640198-2"/>
    </source>
</evidence>
<dbReference type="Pfam" id="PF02661">
    <property type="entry name" value="Fic"/>
    <property type="match status" value="1"/>
</dbReference>
<dbReference type="Gene3D" id="1.10.3290.10">
    <property type="entry name" value="Fido-like domain"/>
    <property type="match status" value="1"/>
</dbReference>
<evidence type="ECO:0000313" key="4">
    <source>
        <dbReference type="EMBL" id="QPF89201.1"/>
    </source>
</evidence>
<dbReference type="SUPFAM" id="SSF140931">
    <property type="entry name" value="Fic-like"/>
    <property type="match status" value="1"/>
</dbReference>
<dbReference type="Pfam" id="PF13776">
    <property type="entry name" value="DUF4172"/>
    <property type="match status" value="1"/>
</dbReference>
<keyword evidence="5" id="KW-1185">Reference proteome</keyword>
<dbReference type="InterPro" id="IPR036388">
    <property type="entry name" value="WH-like_DNA-bd_sf"/>
</dbReference>
<dbReference type="InterPro" id="IPR003812">
    <property type="entry name" value="Fido"/>
</dbReference>
<feature type="domain" description="Fido" evidence="3">
    <location>
        <begin position="113"/>
        <end position="269"/>
    </location>
</feature>
<evidence type="ECO:0000259" key="3">
    <source>
        <dbReference type="PROSITE" id="PS51459"/>
    </source>
</evidence>
<dbReference type="PANTHER" id="PTHR13504:SF33">
    <property type="entry name" value="FIC FAMILY PROTEIN"/>
    <property type="match status" value="1"/>
</dbReference>
<name>A0A7S9D108_9BRAD</name>
<feature type="binding site" evidence="2">
    <location>
        <position position="255"/>
    </location>
    <ligand>
        <name>ATP</name>
        <dbReference type="ChEBI" id="CHEBI:30616"/>
    </ligand>
</feature>
<gene>
    <name evidence="4" type="ORF">IC761_22085</name>
</gene>
<dbReference type="Proteomes" id="UP000594621">
    <property type="component" value="Chromosome"/>
</dbReference>
<feature type="binding site" evidence="2">
    <location>
        <begin position="247"/>
        <end position="248"/>
    </location>
    <ligand>
        <name>ATP</name>
        <dbReference type="ChEBI" id="CHEBI:30616"/>
    </ligand>
</feature>
<organism evidence="4 5">
    <name type="scientific">Bradyrhizobium commune</name>
    <dbReference type="NCBI Taxonomy" id="83627"/>
    <lineage>
        <taxon>Bacteria</taxon>
        <taxon>Pseudomonadati</taxon>
        <taxon>Pseudomonadota</taxon>
        <taxon>Alphaproteobacteria</taxon>
        <taxon>Hyphomicrobiales</taxon>
        <taxon>Nitrobacteraceae</taxon>
        <taxon>Bradyrhizobium</taxon>
    </lineage>
</organism>
<sequence length="373" mass="42107">MRWNWEQPTWPHFTYDAVALAPLEAEFLLRSGEFIGAFKHVSQGDRENLRIEVISDEALKTSEIEGEILNRDSVQSSLRHQFGLGDQQAGVSPAERGIAQMMVDLYLNFATPLTGKTMFGWHGMLMSGDRAIKTIGAYRADSEPMQIVSGAIGQRKVHFEAPPSETMAREMAAFVQWFNDTGPDGAHPLPAITRAAMAHLYFVSIHPFEDGNGRIARALAEKSLAQNLGQPTLIALAFTIERKRTAYYDALERNNKRMEITDWLLYFGQTTLQAQENTNQRVDFYIAKTRFYERLRGQFNARQEKAIARMFKEGIDGFKGGLSAENYISITKAPRATATRDLQDLVAKGALTRTGELRHTRYRLKLDNKEPAQ</sequence>
<accession>A0A7S9D108</accession>
<dbReference type="InterPro" id="IPR040198">
    <property type="entry name" value="Fido_containing"/>
</dbReference>
<evidence type="ECO:0000313" key="5">
    <source>
        <dbReference type="Proteomes" id="UP000594621"/>
    </source>
</evidence>
<proteinExistence type="predicted"/>
<dbReference type="KEGG" id="bcou:IC761_22085"/>
<protein>
    <submittedName>
        <fullName evidence="4">Fic family protein</fullName>
    </submittedName>
</protein>
<feature type="binding site" evidence="2">
    <location>
        <begin position="210"/>
        <end position="217"/>
    </location>
    <ligand>
        <name>ATP</name>
        <dbReference type="ChEBI" id="CHEBI:30616"/>
    </ligand>
</feature>
<dbReference type="GO" id="GO:0005524">
    <property type="term" value="F:ATP binding"/>
    <property type="evidence" value="ECO:0007669"/>
    <property type="project" value="UniProtKB-KW"/>
</dbReference>
<dbReference type="PROSITE" id="PS51459">
    <property type="entry name" value="FIDO"/>
    <property type="match status" value="1"/>
</dbReference>
<dbReference type="AlphaFoldDB" id="A0A7S9D108"/>
<keyword evidence="2" id="KW-0547">Nucleotide-binding</keyword>
<dbReference type="RefSeq" id="WP_195798741.1">
    <property type="nucleotide sequence ID" value="NZ_CP061379.1"/>
</dbReference>
<feature type="active site" evidence="1">
    <location>
        <position position="206"/>
    </location>
</feature>